<gene>
    <name evidence="1" type="ORF">ACFQ4C_25655</name>
</gene>
<reference evidence="2" key="1">
    <citation type="journal article" date="2019" name="Int. J. Syst. Evol. Microbiol.">
        <title>The Global Catalogue of Microorganisms (GCM) 10K type strain sequencing project: providing services to taxonomists for standard genome sequencing and annotation.</title>
        <authorList>
            <consortium name="The Broad Institute Genomics Platform"/>
            <consortium name="The Broad Institute Genome Sequencing Center for Infectious Disease"/>
            <person name="Wu L."/>
            <person name="Ma J."/>
        </authorList>
    </citation>
    <scope>NUCLEOTIDE SEQUENCE [LARGE SCALE GENOMIC DNA]</scope>
    <source>
        <strain evidence="2">CCUG 55608</strain>
    </source>
</reference>
<protein>
    <submittedName>
        <fullName evidence="1">Uncharacterized protein</fullName>
    </submittedName>
</protein>
<proteinExistence type="predicted"/>
<accession>A0ABW3QLV1</accession>
<keyword evidence="2" id="KW-1185">Reference proteome</keyword>
<evidence type="ECO:0000313" key="1">
    <source>
        <dbReference type="EMBL" id="MFD1144539.1"/>
    </source>
</evidence>
<evidence type="ECO:0000313" key="2">
    <source>
        <dbReference type="Proteomes" id="UP001597116"/>
    </source>
</evidence>
<comment type="caution">
    <text evidence="1">The sequence shown here is derived from an EMBL/GenBank/DDBJ whole genome shotgun (WGS) entry which is preliminary data.</text>
</comment>
<organism evidence="1 2">
    <name type="scientific">Larkinella insperata</name>
    <dbReference type="NCBI Taxonomy" id="332158"/>
    <lineage>
        <taxon>Bacteria</taxon>
        <taxon>Pseudomonadati</taxon>
        <taxon>Bacteroidota</taxon>
        <taxon>Cytophagia</taxon>
        <taxon>Cytophagales</taxon>
        <taxon>Spirosomataceae</taxon>
        <taxon>Larkinella</taxon>
    </lineage>
</organism>
<dbReference type="RefSeq" id="WP_265988564.1">
    <property type="nucleotide sequence ID" value="NZ_CP110973.1"/>
</dbReference>
<sequence>MKQPDKRALLSQLLQGQTNGLWALKEEQRRITGIVIVDRMPDELSAEPVQASYTPLEVEP</sequence>
<dbReference type="EMBL" id="JBHTLP010000021">
    <property type="protein sequence ID" value="MFD1144539.1"/>
    <property type="molecule type" value="Genomic_DNA"/>
</dbReference>
<dbReference type="Proteomes" id="UP001597116">
    <property type="component" value="Unassembled WGS sequence"/>
</dbReference>
<name>A0ABW3QLV1_9BACT</name>